<dbReference type="InterPro" id="IPR014710">
    <property type="entry name" value="RmlC-like_jellyroll"/>
</dbReference>
<gene>
    <name evidence="3" type="ORF">BCR38DRAFT_412512</name>
</gene>
<proteinExistence type="predicted"/>
<feature type="chain" id="PRO_5013096063" evidence="1">
    <location>
        <begin position="22"/>
        <end position="258"/>
    </location>
</feature>
<sequence length="258" mass="29187">MLRSILLLRVLALIPNMITNAVPANAKNDDPIPIDKRTAEEIISQLNLTANVEKGYYIQTFQDPDVNSNNRSGSAGSSTWHRVDAAEVWHYYAGAPLTLSLSYNNSKPAREKVLGLDVFNGQQPQVVVSKFEWQRARNLGDWTLCGTTVAPGFVESGFEMPGAYWKPEDSSTQKWNSSYCPITKRRHIDIHSETGEIDMNQGKQWLGTNDEEKKFAKIQAYNYANLTSWIHDSPLYDADIFWADRHLLVRSLHISSVK</sequence>
<dbReference type="EMBL" id="MCFJ01000013">
    <property type="protein sequence ID" value="ORY59497.1"/>
    <property type="molecule type" value="Genomic_DNA"/>
</dbReference>
<keyword evidence="1" id="KW-0732">Signal</keyword>
<accession>A0A1Y2DJS3</accession>
<dbReference type="Gene3D" id="2.60.120.10">
    <property type="entry name" value="Jelly Rolls"/>
    <property type="match status" value="1"/>
</dbReference>
<dbReference type="OrthoDB" id="6614653at2759"/>
<dbReference type="InterPro" id="IPR039935">
    <property type="entry name" value="YML079W-like"/>
</dbReference>
<comment type="caution">
    <text evidence="3">The sequence shown here is derived from an EMBL/GenBank/DDBJ whole genome shotgun (WGS) entry which is preliminary data.</text>
</comment>
<dbReference type="AlphaFoldDB" id="A0A1Y2DJS3"/>
<dbReference type="PANTHER" id="PTHR33387">
    <property type="entry name" value="RMLC-LIKE JELLY ROLL FOLD PROTEIN"/>
    <property type="match status" value="1"/>
</dbReference>
<feature type="signal peptide" evidence="1">
    <location>
        <begin position="1"/>
        <end position="21"/>
    </location>
</feature>
<dbReference type="InterPro" id="IPR009327">
    <property type="entry name" value="Cupin_DUF985"/>
</dbReference>
<evidence type="ECO:0000259" key="2">
    <source>
        <dbReference type="Pfam" id="PF06172"/>
    </source>
</evidence>
<dbReference type="Proteomes" id="UP000193689">
    <property type="component" value="Unassembled WGS sequence"/>
</dbReference>
<reference evidence="3 4" key="1">
    <citation type="submission" date="2016-07" db="EMBL/GenBank/DDBJ databases">
        <title>Pervasive Adenine N6-methylation of Active Genes in Fungi.</title>
        <authorList>
            <consortium name="DOE Joint Genome Institute"/>
            <person name="Mondo S.J."/>
            <person name="Dannebaum R.O."/>
            <person name="Kuo R.C."/>
            <person name="Labutti K."/>
            <person name="Haridas S."/>
            <person name="Kuo A."/>
            <person name="Salamov A."/>
            <person name="Ahrendt S.R."/>
            <person name="Lipzen A."/>
            <person name="Sullivan W."/>
            <person name="Andreopoulos W.B."/>
            <person name="Clum A."/>
            <person name="Lindquist E."/>
            <person name="Daum C."/>
            <person name="Ramamoorthy G.K."/>
            <person name="Gryganskyi A."/>
            <person name="Culley D."/>
            <person name="Magnuson J.K."/>
            <person name="James T.Y."/>
            <person name="O'Malley M.A."/>
            <person name="Stajich J.E."/>
            <person name="Spatafora J.W."/>
            <person name="Visel A."/>
            <person name="Grigoriev I.V."/>
        </authorList>
    </citation>
    <scope>NUCLEOTIDE SEQUENCE [LARGE SCALE GENOMIC DNA]</scope>
    <source>
        <strain evidence="3 4">CBS 129021</strain>
    </source>
</reference>
<dbReference type="SUPFAM" id="SSF51182">
    <property type="entry name" value="RmlC-like cupins"/>
    <property type="match status" value="1"/>
</dbReference>
<dbReference type="InterPro" id="IPR011051">
    <property type="entry name" value="RmlC_Cupin_sf"/>
</dbReference>
<dbReference type="PANTHER" id="PTHR33387:SF3">
    <property type="entry name" value="DUF985 DOMAIN-CONTAINING PROTEIN"/>
    <property type="match status" value="1"/>
</dbReference>
<name>A0A1Y2DJS3_9PEZI</name>
<organism evidence="3 4">
    <name type="scientific">Pseudomassariella vexata</name>
    <dbReference type="NCBI Taxonomy" id="1141098"/>
    <lineage>
        <taxon>Eukaryota</taxon>
        <taxon>Fungi</taxon>
        <taxon>Dikarya</taxon>
        <taxon>Ascomycota</taxon>
        <taxon>Pezizomycotina</taxon>
        <taxon>Sordariomycetes</taxon>
        <taxon>Xylariomycetidae</taxon>
        <taxon>Amphisphaeriales</taxon>
        <taxon>Pseudomassariaceae</taxon>
        <taxon>Pseudomassariella</taxon>
    </lineage>
</organism>
<dbReference type="InParanoid" id="A0A1Y2DJS3"/>
<dbReference type="GeneID" id="63774916"/>
<evidence type="ECO:0000313" key="3">
    <source>
        <dbReference type="EMBL" id="ORY59497.1"/>
    </source>
</evidence>
<dbReference type="Pfam" id="PF06172">
    <property type="entry name" value="Cupin_5"/>
    <property type="match status" value="1"/>
</dbReference>
<dbReference type="CDD" id="cd06121">
    <property type="entry name" value="cupin_YML079wp"/>
    <property type="match status" value="1"/>
</dbReference>
<feature type="domain" description="DUF985" evidence="2">
    <location>
        <begin position="40"/>
        <end position="160"/>
    </location>
</feature>
<evidence type="ECO:0000313" key="4">
    <source>
        <dbReference type="Proteomes" id="UP000193689"/>
    </source>
</evidence>
<protein>
    <submittedName>
        <fullName evidence="3">RmlC-like cupin domain-containing protein</fullName>
    </submittedName>
</protein>
<keyword evidence="4" id="KW-1185">Reference proteome</keyword>
<dbReference type="RefSeq" id="XP_040712071.1">
    <property type="nucleotide sequence ID" value="XM_040858704.1"/>
</dbReference>
<evidence type="ECO:0000256" key="1">
    <source>
        <dbReference type="SAM" id="SignalP"/>
    </source>
</evidence>